<reference evidence="2 3" key="1">
    <citation type="submission" date="2022-11" db="EMBL/GenBank/DDBJ databases">
        <title>Whole genome sequence of Eschrichtius robustus ER-17-0199.</title>
        <authorList>
            <person name="Bruniche-Olsen A."/>
            <person name="Black A.N."/>
            <person name="Fields C.J."/>
            <person name="Walden K."/>
            <person name="Dewoody J.A."/>
        </authorList>
    </citation>
    <scope>NUCLEOTIDE SEQUENCE [LARGE SCALE GENOMIC DNA]</scope>
    <source>
        <strain evidence="2">ER-17-0199</strain>
        <tissue evidence="2">Blubber</tissue>
    </source>
</reference>
<dbReference type="PANTHER" id="PTHR47500:SF1">
    <property type="entry name" value="SPERMATOGENESIS-ASSOCIATED PROTEIN 21"/>
    <property type="match status" value="1"/>
</dbReference>
<gene>
    <name evidence="2" type="ORF">J1605_000862</name>
</gene>
<dbReference type="EMBL" id="JAIQCJ010002152">
    <property type="protein sequence ID" value="KAJ8780819.1"/>
    <property type="molecule type" value="Genomic_DNA"/>
</dbReference>
<dbReference type="InterPro" id="IPR043520">
    <property type="entry name" value="SPT21"/>
</dbReference>
<sequence length="131" mass="14629">MEPAIGRLRSRKKLPYNPQQADTLEVPERRALRILSQLKQQNYAANLQSPYAQVPCIPLCPRLDKNTVRRKQGSHYVLELCTPTSLGPDTRSLFFQTGSQRSRAEGLSLPQASAPLKQDSPQNPAEGQESC</sequence>
<protein>
    <submittedName>
        <fullName evidence="2">Uncharacterized protein</fullName>
    </submittedName>
</protein>
<dbReference type="PANTHER" id="PTHR47500">
    <property type="entry name" value="EF-HAND CALCIUM-BINDING DOMAIN-CONTAINING PROTEIN"/>
    <property type="match status" value="1"/>
</dbReference>
<name>A0AB34GMZ1_ESCRO</name>
<keyword evidence="3" id="KW-1185">Reference proteome</keyword>
<accession>A0AB34GMZ1</accession>
<dbReference type="Proteomes" id="UP001159641">
    <property type="component" value="Unassembled WGS sequence"/>
</dbReference>
<proteinExistence type="predicted"/>
<evidence type="ECO:0000313" key="2">
    <source>
        <dbReference type="EMBL" id="KAJ8780819.1"/>
    </source>
</evidence>
<feature type="compositionally biased region" description="Polar residues" evidence="1">
    <location>
        <begin position="85"/>
        <end position="101"/>
    </location>
</feature>
<evidence type="ECO:0000313" key="3">
    <source>
        <dbReference type="Proteomes" id="UP001159641"/>
    </source>
</evidence>
<feature type="compositionally biased region" description="Polar residues" evidence="1">
    <location>
        <begin position="119"/>
        <end position="131"/>
    </location>
</feature>
<evidence type="ECO:0000256" key="1">
    <source>
        <dbReference type="SAM" id="MobiDB-lite"/>
    </source>
</evidence>
<organism evidence="2 3">
    <name type="scientific">Eschrichtius robustus</name>
    <name type="common">California gray whale</name>
    <name type="synonym">Eschrichtius gibbosus</name>
    <dbReference type="NCBI Taxonomy" id="9764"/>
    <lineage>
        <taxon>Eukaryota</taxon>
        <taxon>Metazoa</taxon>
        <taxon>Chordata</taxon>
        <taxon>Craniata</taxon>
        <taxon>Vertebrata</taxon>
        <taxon>Euteleostomi</taxon>
        <taxon>Mammalia</taxon>
        <taxon>Eutheria</taxon>
        <taxon>Laurasiatheria</taxon>
        <taxon>Artiodactyla</taxon>
        <taxon>Whippomorpha</taxon>
        <taxon>Cetacea</taxon>
        <taxon>Mysticeti</taxon>
        <taxon>Eschrichtiidae</taxon>
        <taxon>Eschrichtius</taxon>
    </lineage>
</organism>
<feature type="region of interest" description="Disordered" evidence="1">
    <location>
        <begin position="85"/>
        <end position="131"/>
    </location>
</feature>
<feature type="region of interest" description="Disordered" evidence="1">
    <location>
        <begin position="1"/>
        <end position="22"/>
    </location>
</feature>
<dbReference type="AlphaFoldDB" id="A0AB34GMZ1"/>
<dbReference type="GO" id="GO:0005509">
    <property type="term" value="F:calcium ion binding"/>
    <property type="evidence" value="ECO:0007669"/>
    <property type="project" value="InterPro"/>
</dbReference>
<comment type="caution">
    <text evidence="2">The sequence shown here is derived from an EMBL/GenBank/DDBJ whole genome shotgun (WGS) entry which is preliminary data.</text>
</comment>